<dbReference type="FunFam" id="1.50.10.10:FF:000073">
    <property type="entry name" value="Glycogen debranching enzyme, hypothetical (TreX-like)"/>
    <property type="match status" value="1"/>
</dbReference>
<feature type="domain" description="Glycogen debranching enzyme bacterial and archaeal type N-terminal" evidence="2">
    <location>
        <begin position="19"/>
        <end position="234"/>
    </location>
</feature>
<dbReference type="Pfam" id="PF06202">
    <property type="entry name" value="GDE_C"/>
    <property type="match status" value="1"/>
</dbReference>
<dbReference type="InterPro" id="IPR032790">
    <property type="entry name" value="GDE_C"/>
</dbReference>
<dbReference type="GO" id="GO:0005980">
    <property type="term" value="P:glycogen catabolic process"/>
    <property type="evidence" value="ECO:0007669"/>
    <property type="project" value="InterPro"/>
</dbReference>
<evidence type="ECO:0000313" key="4">
    <source>
        <dbReference type="Proteomes" id="UP000321479"/>
    </source>
</evidence>
<dbReference type="OrthoDB" id="49490at2"/>
<dbReference type="GO" id="GO:0004134">
    <property type="term" value="F:4-alpha-glucanotransferase activity"/>
    <property type="evidence" value="ECO:0007669"/>
    <property type="project" value="InterPro"/>
</dbReference>
<dbReference type="PANTHER" id="PTHR10569">
    <property type="entry name" value="GLYCOGEN DEBRANCHING ENZYME"/>
    <property type="match status" value="1"/>
</dbReference>
<dbReference type="KEGG" id="mgin:FRZ54_16225"/>
<dbReference type="Proteomes" id="UP000321479">
    <property type="component" value="Chromosome"/>
</dbReference>
<reference evidence="3 4" key="1">
    <citation type="journal article" date="2017" name="Curr. Microbiol.">
        <title>Mucilaginibacter ginsenosidivorans sp. nov., Isolated from Soil of Ginseng Field.</title>
        <authorList>
            <person name="Kim M.M."/>
            <person name="Siddiqi M.Z."/>
            <person name="Im W.T."/>
        </authorList>
    </citation>
    <scope>NUCLEOTIDE SEQUENCE [LARGE SCALE GENOMIC DNA]</scope>
    <source>
        <strain evidence="3 4">Gsoil 3017</strain>
    </source>
</reference>
<dbReference type="RefSeq" id="WP_147032629.1">
    <property type="nucleotide sequence ID" value="NZ_CP042436.1"/>
</dbReference>
<evidence type="ECO:0000259" key="2">
    <source>
        <dbReference type="Pfam" id="PF12439"/>
    </source>
</evidence>
<gene>
    <name evidence="3" type="ORF">FRZ54_16225</name>
</gene>
<name>A0A5B8V0I8_9SPHI</name>
<dbReference type="Gene3D" id="1.50.10.10">
    <property type="match status" value="1"/>
</dbReference>
<keyword evidence="4" id="KW-1185">Reference proteome</keyword>
<protein>
    <submittedName>
        <fullName evidence="3">Glycogen debranching protein</fullName>
    </submittedName>
</protein>
<sequence>MISIKEEQLKDISYQASAEWLETNGLGGYASSTIANCHSRRYHGLLVAATQVPTGRTVMVSKLDETIVANGKRTELGTNNYNGVFAPRGYQYLESFTKELYPQWTYHVDDVVITKSLLQLHRKNTTIIKYEVTEAGSQFQLLLQPFLIARDYHSLGHVNQSLHWDVDFKNGIFHNKPYGSDWNIYISVPGSSYRHQPEWYYNFRYEEEVNRGLDYNEDLLQYGEFEVSLEKGSKLFVVLSTEDPEVLDAEKAFNDEINRRIGLFGSGKRNATREQLILAADQFIVKRDIYLNGNDTPTEGATVIAGYHWFTDWGRDTMISLPGLCISTGRLDDAKKILQAFAHSVSKGMLPNFFSDNNGTPEFNNVDGTLWYFLAVYHYYNASKDKDFVLNELLPVLQDIIEWHYKGTRYNIHDDPTDHLLFEGEKGQQLTWMDARVGNWVVTPRMGKPVEIEALWYNALCIVSEFCALAGKKDAKRYSDEARLIKHSFEEKFWYEAGQYLYDTIDENNVPDQTFRPNQLFAISLPFPLIGGDKAKIILEKIKAKLYTPVGLRSLAPGSVNYNGFYGGDQWHRDSNYHQGAVWSWLLGPYVDALAKVKTPKTELKKIISDFSYHFKEGGFGTISEIFDGDAPHAPKGCIAQAWSVGELLRVINTYKLV</sequence>
<proteinExistence type="predicted"/>
<dbReference type="NCBIfam" id="TIGR01561">
    <property type="entry name" value="gde_arch"/>
    <property type="match status" value="1"/>
</dbReference>
<dbReference type="SUPFAM" id="SSF48208">
    <property type="entry name" value="Six-hairpin glycosidases"/>
    <property type="match status" value="1"/>
</dbReference>
<dbReference type="InterPro" id="IPR010401">
    <property type="entry name" value="AGL/Gdb1"/>
</dbReference>
<dbReference type="AlphaFoldDB" id="A0A5B8V0I8"/>
<feature type="domain" description="Glycogen debranching enzyme C-terminal" evidence="1">
    <location>
        <begin position="279"/>
        <end position="650"/>
    </location>
</feature>
<dbReference type="InterPro" id="IPR008928">
    <property type="entry name" value="6-hairpin_glycosidase_sf"/>
</dbReference>
<dbReference type="Pfam" id="PF12439">
    <property type="entry name" value="GDE_N"/>
    <property type="match status" value="1"/>
</dbReference>
<dbReference type="InterPro" id="IPR006451">
    <property type="entry name" value="Glycogen_debranch_arc"/>
</dbReference>
<evidence type="ECO:0000313" key="3">
    <source>
        <dbReference type="EMBL" id="QEC64056.1"/>
    </source>
</evidence>
<dbReference type="GO" id="GO:0004135">
    <property type="term" value="F:amylo-alpha-1,6-glucosidase activity"/>
    <property type="evidence" value="ECO:0007669"/>
    <property type="project" value="InterPro"/>
</dbReference>
<dbReference type="PANTHER" id="PTHR10569:SF2">
    <property type="entry name" value="GLYCOGEN DEBRANCHING ENZYME"/>
    <property type="match status" value="1"/>
</dbReference>
<dbReference type="InterPro" id="IPR012341">
    <property type="entry name" value="6hp_glycosidase-like_sf"/>
</dbReference>
<accession>A0A5B8V0I8</accession>
<evidence type="ECO:0000259" key="1">
    <source>
        <dbReference type="Pfam" id="PF06202"/>
    </source>
</evidence>
<organism evidence="3 4">
    <name type="scientific">Mucilaginibacter ginsenosidivorans</name>
    <dbReference type="NCBI Taxonomy" id="398053"/>
    <lineage>
        <taxon>Bacteria</taxon>
        <taxon>Pseudomonadati</taxon>
        <taxon>Bacteroidota</taxon>
        <taxon>Sphingobacteriia</taxon>
        <taxon>Sphingobacteriales</taxon>
        <taxon>Sphingobacteriaceae</taxon>
        <taxon>Mucilaginibacter</taxon>
    </lineage>
</organism>
<dbReference type="InterPro" id="IPR024742">
    <property type="entry name" value="Glycogen_debranch_N"/>
</dbReference>
<dbReference type="EMBL" id="CP042436">
    <property type="protein sequence ID" value="QEC64056.1"/>
    <property type="molecule type" value="Genomic_DNA"/>
</dbReference>